<keyword evidence="10" id="KW-0067">ATP-binding</keyword>
<evidence type="ECO:0000259" key="18">
    <source>
        <dbReference type="PROSITE" id="PS50885"/>
    </source>
</evidence>
<dbReference type="Proteomes" id="UP001500751">
    <property type="component" value="Unassembled WGS sequence"/>
</dbReference>
<reference evidence="19 20" key="1">
    <citation type="journal article" date="2019" name="Int. J. Syst. Evol. Microbiol.">
        <title>The Global Catalogue of Microorganisms (GCM) 10K type strain sequencing project: providing services to taxonomists for standard genome sequencing and annotation.</title>
        <authorList>
            <consortium name="The Broad Institute Genomics Platform"/>
            <consortium name="The Broad Institute Genome Sequencing Center for Infectious Disease"/>
            <person name="Wu L."/>
            <person name="Ma J."/>
        </authorList>
    </citation>
    <scope>NUCLEOTIDE SEQUENCE [LARGE SCALE GENOMIC DNA]</scope>
    <source>
        <strain evidence="19 20">JCM 16014</strain>
    </source>
</reference>
<keyword evidence="13 16" id="KW-0472">Membrane</keyword>
<evidence type="ECO:0000313" key="19">
    <source>
        <dbReference type="EMBL" id="GAA2063518.1"/>
    </source>
</evidence>
<evidence type="ECO:0000256" key="12">
    <source>
        <dbReference type="ARBA" id="ARBA00023012"/>
    </source>
</evidence>
<dbReference type="Gene3D" id="3.30.565.10">
    <property type="entry name" value="Histidine kinase-like ATPase, C-terminal domain"/>
    <property type="match status" value="1"/>
</dbReference>
<dbReference type="EC" id="2.7.13.3" evidence="3"/>
<dbReference type="SMART" id="SM00387">
    <property type="entry name" value="HATPase_c"/>
    <property type="match status" value="1"/>
</dbReference>
<sequence>MRVWKFTGGARRLFRAVLELPGTWRGSLQLRVVLLTLLLSVVIAFGLGWVLNAKIRDGLVQAKEDSSLAMVSSGYGEASSFLTLTADKFKNAQAAAAGPNGPAAHPADYTAWVEGLNTMVTNLCSGAGSDTYQVVLTTTDSQKLPIGGYVCGGILLRSTAVLPPDKLPLYDPASGKGGDVQAATTTLYYGVQSPADDLVTTPSSRTPTDHTYSGLLYGERFALPSMDSSPGPEIQLYYAFPFTSESQALSIDNRLIATAGAVLVLALAGVAWFVTRLVVTPVRQAAGIAERLADGRFDERMRVRGEDDLARLASSFNTMAGNLQRQIRKLEELSRVQRRFVSDVSHELRTPLTTVRMAADVLHDAREDFTGPTARSAELLQTQLDRFEELLGDLLEISRFDAGAAVLDAEPVDLRALVRRVVDGSAVLAERKGSDVRILAPDTPCVAEIDPRRIERILRNLVVNAIEHSEGRPVQIKVAASGDAVAVAVRDYGVGLKPGESSLVFGRFWRADPARARTTGGTGLGLAISLEDAHLHHGWLQAWGEPGGGSQFRLTLPRTAGLELVRSPIPLEPDDSRHHKRQAESARLAAEGVVPATPRKSGPDLTGLTNRTPDRTSDRTSDRLGER</sequence>
<evidence type="ECO:0000256" key="8">
    <source>
        <dbReference type="ARBA" id="ARBA00022741"/>
    </source>
</evidence>
<dbReference type="Pfam" id="PF02518">
    <property type="entry name" value="HATPase_c"/>
    <property type="match status" value="1"/>
</dbReference>
<evidence type="ECO:0000256" key="2">
    <source>
        <dbReference type="ARBA" id="ARBA00004651"/>
    </source>
</evidence>
<dbReference type="Pfam" id="PF00672">
    <property type="entry name" value="HAMP"/>
    <property type="match status" value="1"/>
</dbReference>
<proteinExistence type="predicted"/>
<keyword evidence="20" id="KW-1185">Reference proteome</keyword>
<evidence type="ECO:0000256" key="14">
    <source>
        <dbReference type="ARBA" id="ARBA00035305"/>
    </source>
</evidence>
<dbReference type="InterPro" id="IPR036097">
    <property type="entry name" value="HisK_dim/P_sf"/>
</dbReference>
<feature type="transmembrane region" description="Helical" evidence="16">
    <location>
        <begin position="28"/>
        <end position="51"/>
    </location>
</feature>
<evidence type="ECO:0000256" key="13">
    <source>
        <dbReference type="ARBA" id="ARBA00023136"/>
    </source>
</evidence>
<comment type="catalytic activity">
    <reaction evidence="1">
        <text>ATP + protein L-histidine = ADP + protein N-phospho-L-histidine.</text>
        <dbReference type="EC" id="2.7.13.3"/>
    </reaction>
</comment>
<dbReference type="InterPro" id="IPR036890">
    <property type="entry name" value="HATPase_C_sf"/>
</dbReference>
<evidence type="ECO:0000256" key="16">
    <source>
        <dbReference type="SAM" id="Phobius"/>
    </source>
</evidence>
<gene>
    <name evidence="19" type="primary">mtrB</name>
    <name evidence="19" type="ORF">GCM10009839_88500</name>
</gene>
<dbReference type="SMART" id="SM00388">
    <property type="entry name" value="HisKA"/>
    <property type="match status" value="1"/>
</dbReference>
<dbReference type="PROSITE" id="PS50109">
    <property type="entry name" value="HIS_KIN"/>
    <property type="match status" value="1"/>
</dbReference>
<accession>A0ABN2VIR2</accession>
<evidence type="ECO:0000256" key="6">
    <source>
        <dbReference type="ARBA" id="ARBA00022679"/>
    </source>
</evidence>
<dbReference type="InterPro" id="IPR005467">
    <property type="entry name" value="His_kinase_dom"/>
</dbReference>
<evidence type="ECO:0000256" key="15">
    <source>
        <dbReference type="SAM" id="MobiDB-lite"/>
    </source>
</evidence>
<keyword evidence="9 19" id="KW-0418">Kinase</keyword>
<dbReference type="PRINTS" id="PR00344">
    <property type="entry name" value="BCTRLSENSOR"/>
</dbReference>
<dbReference type="Gene3D" id="6.10.340.10">
    <property type="match status" value="1"/>
</dbReference>
<dbReference type="SUPFAM" id="SSF158472">
    <property type="entry name" value="HAMP domain-like"/>
    <property type="match status" value="1"/>
</dbReference>
<dbReference type="SUPFAM" id="SSF55874">
    <property type="entry name" value="ATPase domain of HSP90 chaperone/DNA topoisomerase II/histidine kinase"/>
    <property type="match status" value="1"/>
</dbReference>
<dbReference type="RefSeq" id="WP_344671764.1">
    <property type="nucleotide sequence ID" value="NZ_BAAAQN010000092.1"/>
</dbReference>
<dbReference type="GO" id="GO:0016301">
    <property type="term" value="F:kinase activity"/>
    <property type="evidence" value="ECO:0007669"/>
    <property type="project" value="UniProtKB-KW"/>
</dbReference>
<evidence type="ECO:0000256" key="7">
    <source>
        <dbReference type="ARBA" id="ARBA00022692"/>
    </source>
</evidence>
<comment type="subcellular location">
    <subcellularLocation>
        <location evidence="2">Cell membrane</location>
        <topology evidence="2">Multi-pass membrane protein</topology>
    </subcellularLocation>
</comment>
<name>A0ABN2VIR2_9ACTN</name>
<dbReference type="InterPro" id="IPR047669">
    <property type="entry name" value="MtrAB_MtrB"/>
</dbReference>
<comment type="caution">
    <text evidence="19">The sequence shown here is derived from an EMBL/GenBank/DDBJ whole genome shotgun (WGS) entry which is preliminary data.</text>
</comment>
<organism evidence="19 20">
    <name type="scientific">Catenulispora yoronensis</name>
    <dbReference type="NCBI Taxonomy" id="450799"/>
    <lineage>
        <taxon>Bacteria</taxon>
        <taxon>Bacillati</taxon>
        <taxon>Actinomycetota</taxon>
        <taxon>Actinomycetes</taxon>
        <taxon>Catenulisporales</taxon>
        <taxon>Catenulisporaceae</taxon>
        <taxon>Catenulispora</taxon>
    </lineage>
</organism>
<evidence type="ECO:0000256" key="11">
    <source>
        <dbReference type="ARBA" id="ARBA00022989"/>
    </source>
</evidence>
<keyword evidence="12" id="KW-0902">Two-component regulatory system</keyword>
<evidence type="ECO:0000256" key="5">
    <source>
        <dbReference type="ARBA" id="ARBA00022553"/>
    </source>
</evidence>
<protein>
    <recommendedName>
        <fullName evidence="14">Sensor histidine kinase MtrB</fullName>
        <ecNumber evidence="3">2.7.13.3</ecNumber>
    </recommendedName>
</protein>
<dbReference type="PANTHER" id="PTHR43547:SF2">
    <property type="entry name" value="HYBRID SIGNAL TRANSDUCTION HISTIDINE KINASE C"/>
    <property type="match status" value="1"/>
</dbReference>
<dbReference type="CDD" id="cd00082">
    <property type="entry name" value="HisKA"/>
    <property type="match status" value="1"/>
</dbReference>
<dbReference type="SUPFAM" id="SSF47384">
    <property type="entry name" value="Homodimeric domain of signal transducing histidine kinase"/>
    <property type="match status" value="1"/>
</dbReference>
<dbReference type="InterPro" id="IPR003661">
    <property type="entry name" value="HisK_dim/P_dom"/>
</dbReference>
<dbReference type="InterPro" id="IPR003660">
    <property type="entry name" value="HAMP_dom"/>
</dbReference>
<feature type="transmembrane region" description="Helical" evidence="16">
    <location>
        <begin position="255"/>
        <end position="274"/>
    </location>
</feature>
<feature type="domain" description="Histidine kinase" evidence="17">
    <location>
        <begin position="343"/>
        <end position="560"/>
    </location>
</feature>
<evidence type="ECO:0000259" key="17">
    <source>
        <dbReference type="PROSITE" id="PS50109"/>
    </source>
</evidence>
<dbReference type="InterPro" id="IPR004358">
    <property type="entry name" value="Sig_transdc_His_kin-like_C"/>
</dbReference>
<dbReference type="Pfam" id="PF00512">
    <property type="entry name" value="HisKA"/>
    <property type="match status" value="1"/>
</dbReference>
<evidence type="ECO:0000256" key="4">
    <source>
        <dbReference type="ARBA" id="ARBA00022475"/>
    </source>
</evidence>
<dbReference type="EMBL" id="BAAAQN010000092">
    <property type="protein sequence ID" value="GAA2063518.1"/>
    <property type="molecule type" value="Genomic_DNA"/>
</dbReference>
<feature type="compositionally biased region" description="Basic and acidic residues" evidence="15">
    <location>
        <begin position="612"/>
        <end position="627"/>
    </location>
</feature>
<keyword evidence="6" id="KW-0808">Transferase</keyword>
<evidence type="ECO:0000256" key="10">
    <source>
        <dbReference type="ARBA" id="ARBA00022840"/>
    </source>
</evidence>
<feature type="region of interest" description="Disordered" evidence="15">
    <location>
        <begin position="567"/>
        <end position="627"/>
    </location>
</feature>
<feature type="domain" description="HAMP" evidence="18">
    <location>
        <begin position="276"/>
        <end position="328"/>
    </location>
</feature>
<dbReference type="SMART" id="SM00304">
    <property type="entry name" value="HAMP"/>
    <property type="match status" value="1"/>
</dbReference>
<dbReference type="Gene3D" id="1.10.287.130">
    <property type="match status" value="1"/>
</dbReference>
<dbReference type="PANTHER" id="PTHR43547">
    <property type="entry name" value="TWO-COMPONENT HISTIDINE KINASE"/>
    <property type="match status" value="1"/>
</dbReference>
<dbReference type="NCBIfam" id="NF040691">
    <property type="entry name" value="MtrAB_MtrB"/>
    <property type="match status" value="1"/>
</dbReference>
<keyword evidence="7 16" id="KW-0812">Transmembrane</keyword>
<dbReference type="InterPro" id="IPR003594">
    <property type="entry name" value="HATPase_dom"/>
</dbReference>
<dbReference type="CDD" id="cd06225">
    <property type="entry name" value="HAMP"/>
    <property type="match status" value="1"/>
</dbReference>
<evidence type="ECO:0000313" key="20">
    <source>
        <dbReference type="Proteomes" id="UP001500751"/>
    </source>
</evidence>
<keyword evidence="11 16" id="KW-1133">Transmembrane helix</keyword>
<dbReference type="PROSITE" id="PS50885">
    <property type="entry name" value="HAMP"/>
    <property type="match status" value="1"/>
</dbReference>
<keyword evidence="5" id="KW-0597">Phosphoprotein</keyword>
<keyword evidence="4" id="KW-1003">Cell membrane</keyword>
<evidence type="ECO:0000256" key="1">
    <source>
        <dbReference type="ARBA" id="ARBA00000085"/>
    </source>
</evidence>
<evidence type="ECO:0000256" key="3">
    <source>
        <dbReference type="ARBA" id="ARBA00012438"/>
    </source>
</evidence>
<keyword evidence="8" id="KW-0547">Nucleotide-binding</keyword>
<evidence type="ECO:0000256" key="9">
    <source>
        <dbReference type="ARBA" id="ARBA00022777"/>
    </source>
</evidence>